<proteinExistence type="predicted"/>
<sequence length="148" mass="16502">MFCSKCGAKQQDGVTFCSKCGAKIGTDSEKCESNSAQSEVVLMQGLCNRVKSKLYVQNGKAMLTNKRFIYLKHSFAKILLMGALVNLTSGDIDFDISLSDILNIEDGRQGFSKTIIINTKDGSKYNFYFTNREEWKIKIQSAIDATKN</sequence>
<gene>
    <name evidence="2" type="ORF">SDC9_168540</name>
</gene>
<organism evidence="2">
    <name type="scientific">bioreactor metagenome</name>
    <dbReference type="NCBI Taxonomy" id="1076179"/>
    <lineage>
        <taxon>unclassified sequences</taxon>
        <taxon>metagenomes</taxon>
        <taxon>ecological metagenomes</taxon>
    </lineage>
</organism>
<feature type="domain" description="Zinc-ribbon" evidence="1">
    <location>
        <begin position="2"/>
        <end position="24"/>
    </location>
</feature>
<protein>
    <recommendedName>
        <fullName evidence="1">Zinc-ribbon domain-containing protein</fullName>
    </recommendedName>
</protein>
<dbReference type="InterPro" id="IPR026870">
    <property type="entry name" value="Zinc_ribbon_dom"/>
</dbReference>
<dbReference type="EMBL" id="VSSQ01069078">
    <property type="protein sequence ID" value="MPN21161.1"/>
    <property type="molecule type" value="Genomic_DNA"/>
</dbReference>
<reference evidence="2" key="1">
    <citation type="submission" date="2019-08" db="EMBL/GenBank/DDBJ databases">
        <authorList>
            <person name="Kucharzyk K."/>
            <person name="Murdoch R.W."/>
            <person name="Higgins S."/>
            <person name="Loffler F."/>
        </authorList>
    </citation>
    <scope>NUCLEOTIDE SEQUENCE</scope>
</reference>
<dbReference type="Pfam" id="PF13240">
    <property type="entry name" value="Zn_Ribbon_1"/>
    <property type="match status" value="1"/>
</dbReference>
<evidence type="ECO:0000259" key="1">
    <source>
        <dbReference type="Pfam" id="PF13240"/>
    </source>
</evidence>
<accession>A0A645G2U3</accession>
<dbReference type="AlphaFoldDB" id="A0A645G2U3"/>
<name>A0A645G2U3_9ZZZZ</name>
<evidence type="ECO:0000313" key="2">
    <source>
        <dbReference type="EMBL" id="MPN21161.1"/>
    </source>
</evidence>
<comment type="caution">
    <text evidence="2">The sequence shown here is derived from an EMBL/GenBank/DDBJ whole genome shotgun (WGS) entry which is preliminary data.</text>
</comment>